<dbReference type="AlphaFoldDB" id="A0A9X9LNG6"/>
<comment type="caution">
    <text evidence="2">The sequence shown here is derived from an EMBL/GenBank/DDBJ whole genome shotgun (WGS) entry which is preliminary data.</text>
</comment>
<dbReference type="Proteomes" id="UP000269945">
    <property type="component" value="Unassembled WGS sequence"/>
</dbReference>
<name>A0A9X9LNG6_GULGU</name>
<feature type="compositionally biased region" description="Basic residues" evidence="1">
    <location>
        <begin position="24"/>
        <end position="41"/>
    </location>
</feature>
<protein>
    <submittedName>
        <fullName evidence="2">Uncharacterized protein</fullName>
    </submittedName>
</protein>
<reference evidence="2 3" key="1">
    <citation type="submission" date="2018-10" db="EMBL/GenBank/DDBJ databases">
        <authorList>
            <person name="Ekblom R."/>
            <person name="Jareborg N."/>
        </authorList>
    </citation>
    <scope>NUCLEOTIDE SEQUENCE [LARGE SCALE GENOMIC DNA]</scope>
    <source>
        <tissue evidence="2">Muscle</tissue>
    </source>
</reference>
<evidence type="ECO:0000313" key="2">
    <source>
        <dbReference type="EMBL" id="VCW77622.1"/>
    </source>
</evidence>
<dbReference type="EMBL" id="CYRY02009098">
    <property type="protein sequence ID" value="VCW77622.1"/>
    <property type="molecule type" value="Genomic_DNA"/>
</dbReference>
<accession>A0A9X9LNG6</accession>
<evidence type="ECO:0000256" key="1">
    <source>
        <dbReference type="SAM" id="MobiDB-lite"/>
    </source>
</evidence>
<sequence length="97" mass="11021">MMLLLAPWIQPSLTASWSLKRHSIKSKEKRHGIKARKKRHSFHQEQRGDGTVGLKTPPDSHSLSSHRQAPRVGRSVARTACAIYFLIKRQPGWPMGD</sequence>
<proteinExistence type="predicted"/>
<keyword evidence="3" id="KW-1185">Reference proteome</keyword>
<feature type="region of interest" description="Disordered" evidence="1">
    <location>
        <begin position="24"/>
        <end position="72"/>
    </location>
</feature>
<evidence type="ECO:0000313" key="3">
    <source>
        <dbReference type="Proteomes" id="UP000269945"/>
    </source>
</evidence>
<organism evidence="2 3">
    <name type="scientific">Gulo gulo</name>
    <name type="common">Wolverine</name>
    <name type="synonym">Gluton</name>
    <dbReference type="NCBI Taxonomy" id="48420"/>
    <lineage>
        <taxon>Eukaryota</taxon>
        <taxon>Metazoa</taxon>
        <taxon>Chordata</taxon>
        <taxon>Craniata</taxon>
        <taxon>Vertebrata</taxon>
        <taxon>Euteleostomi</taxon>
        <taxon>Mammalia</taxon>
        <taxon>Eutheria</taxon>
        <taxon>Laurasiatheria</taxon>
        <taxon>Carnivora</taxon>
        <taxon>Caniformia</taxon>
        <taxon>Musteloidea</taxon>
        <taxon>Mustelidae</taxon>
        <taxon>Guloninae</taxon>
        <taxon>Gulo</taxon>
    </lineage>
</organism>
<gene>
    <name evidence="2" type="ORF">BN2614_LOCUS2</name>
</gene>